<name>A0ABN3WN13_STRTU</name>
<keyword evidence="2" id="KW-1185">Reference proteome</keyword>
<accession>A0ABN3WN13</accession>
<organism evidence="1 2">
    <name type="scientific">Streptomyces thioluteus</name>
    <dbReference type="NCBI Taxonomy" id="66431"/>
    <lineage>
        <taxon>Bacteria</taxon>
        <taxon>Bacillati</taxon>
        <taxon>Actinomycetota</taxon>
        <taxon>Actinomycetes</taxon>
        <taxon>Kitasatosporales</taxon>
        <taxon>Streptomycetaceae</taxon>
        <taxon>Streptomyces</taxon>
    </lineage>
</organism>
<evidence type="ECO:0000313" key="1">
    <source>
        <dbReference type="EMBL" id="GAA2919149.1"/>
    </source>
</evidence>
<dbReference type="Proteomes" id="UP001501102">
    <property type="component" value="Unassembled WGS sequence"/>
</dbReference>
<proteinExistence type="predicted"/>
<evidence type="ECO:0000313" key="2">
    <source>
        <dbReference type="Proteomes" id="UP001501102"/>
    </source>
</evidence>
<protein>
    <submittedName>
        <fullName evidence="1">Uncharacterized protein</fullName>
    </submittedName>
</protein>
<comment type="caution">
    <text evidence="1">The sequence shown here is derived from an EMBL/GenBank/DDBJ whole genome shotgun (WGS) entry which is preliminary data.</text>
</comment>
<gene>
    <name evidence="1" type="ORF">GCM10020221_14290</name>
</gene>
<dbReference type="EMBL" id="BAAAXZ010000053">
    <property type="protein sequence ID" value="GAA2919149.1"/>
    <property type="molecule type" value="Genomic_DNA"/>
</dbReference>
<sequence>MPAWYRVAKYAMSPDGESRDTIGSAASASSRGDSTVSLVMKAYPRLHFSRTSVRCAAATCAPSQAAQSAAVRMPGRGQEAQPPVAVGADQVRVGGEVGGVDVEGRFDGVADEGGCHLLADAVQLA</sequence>
<reference evidence="1 2" key="1">
    <citation type="journal article" date="2019" name="Int. J. Syst. Evol. Microbiol.">
        <title>The Global Catalogue of Microorganisms (GCM) 10K type strain sequencing project: providing services to taxonomists for standard genome sequencing and annotation.</title>
        <authorList>
            <consortium name="The Broad Institute Genomics Platform"/>
            <consortium name="The Broad Institute Genome Sequencing Center for Infectious Disease"/>
            <person name="Wu L."/>
            <person name="Ma J."/>
        </authorList>
    </citation>
    <scope>NUCLEOTIDE SEQUENCE [LARGE SCALE GENOMIC DNA]</scope>
    <source>
        <strain evidence="1 2">JCM 4087</strain>
    </source>
</reference>